<keyword evidence="7" id="KW-0812">Transmembrane</keyword>
<dbReference type="SUPFAM" id="SSF117892">
    <property type="entry name" value="Band 7/SPFH domain"/>
    <property type="match status" value="1"/>
</dbReference>
<dbReference type="EMBL" id="AOSK01000057">
    <property type="protein sequence ID" value="EYD76187.1"/>
    <property type="molecule type" value="Genomic_DNA"/>
</dbReference>
<dbReference type="Gene3D" id="3.30.479.30">
    <property type="entry name" value="Band 7 domain"/>
    <property type="match status" value="1"/>
</dbReference>
<comment type="similarity">
    <text evidence="3">Belongs to the band 7/mec-2 family. Flotillin subfamily.</text>
</comment>
<evidence type="ECO:0000256" key="6">
    <source>
        <dbReference type="SAM" id="Coils"/>
    </source>
</evidence>
<proteinExistence type="inferred from homology"/>
<comment type="subcellular location">
    <subcellularLocation>
        <location evidence="2">Cell membrane</location>
    </subcellularLocation>
    <subcellularLocation>
        <location evidence="1">Membrane</location>
        <topology evidence="1">Single-pass membrane protein</topology>
    </subcellularLocation>
</comment>
<keyword evidence="7" id="KW-1133">Transmembrane helix</keyword>
<dbReference type="GO" id="GO:0005886">
    <property type="term" value="C:plasma membrane"/>
    <property type="evidence" value="ECO:0007669"/>
    <property type="project" value="UniProtKB-SubCell"/>
</dbReference>
<evidence type="ECO:0000313" key="10">
    <source>
        <dbReference type="Proteomes" id="UP000019666"/>
    </source>
</evidence>
<evidence type="ECO:0000256" key="3">
    <source>
        <dbReference type="ARBA" id="ARBA00007161"/>
    </source>
</evidence>
<dbReference type="Proteomes" id="UP000019666">
    <property type="component" value="Unassembled WGS sequence"/>
</dbReference>
<comment type="caution">
    <text evidence="9">The sequence shown here is derived from an EMBL/GenBank/DDBJ whole genome shotgun (WGS) entry which is preliminary data.</text>
</comment>
<evidence type="ECO:0000256" key="2">
    <source>
        <dbReference type="ARBA" id="ARBA00004236"/>
    </source>
</evidence>
<evidence type="ECO:0000256" key="1">
    <source>
        <dbReference type="ARBA" id="ARBA00004167"/>
    </source>
</evidence>
<evidence type="ECO:0000256" key="5">
    <source>
        <dbReference type="ARBA" id="ARBA00023136"/>
    </source>
</evidence>
<evidence type="ECO:0000259" key="8">
    <source>
        <dbReference type="SMART" id="SM00244"/>
    </source>
</evidence>
<dbReference type="AlphaFoldDB" id="A0A017HNW4"/>
<protein>
    <submittedName>
        <fullName evidence="9">Inner membrane protein YqiK</fullName>
    </submittedName>
</protein>
<dbReference type="HOGENOM" id="CLU_013048_1_0_5"/>
<dbReference type="InterPro" id="IPR027705">
    <property type="entry name" value="Flotillin_fam"/>
</dbReference>
<keyword evidence="10" id="KW-1185">Reference proteome</keyword>
<dbReference type="Pfam" id="PF01145">
    <property type="entry name" value="Band_7"/>
    <property type="match status" value="1"/>
</dbReference>
<dbReference type="InterPro" id="IPR001107">
    <property type="entry name" value="Band_7"/>
</dbReference>
<dbReference type="PANTHER" id="PTHR13806">
    <property type="entry name" value="FLOTILLIN-RELATED"/>
    <property type="match status" value="1"/>
</dbReference>
<dbReference type="OrthoDB" id="9815577at2"/>
<feature type="coiled-coil region" evidence="6">
    <location>
        <begin position="263"/>
        <end position="332"/>
    </location>
</feature>
<dbReference type="CDD" id="cd03399">
    <property type="entry name" value="SPFH_flotillin"/>
    <property type="match status" value="1"/>
</dbReference>
<dbReference type="PATRIC" id="fig|442562.3.peg.2233"/>
<keyword evidence="6" id="KW-0175">Coiled coil</keyword>
<dbReference type="RefSeq" id="WP_051521001.1">
    <property type="nucleotide sequence ID" value="NZ_KK088554.1"/>
</dbReference>
<name>A0A017HNW4_9RHOB</name>
<dbReference type="InterPro" id="IPR036013">
    <property type="entry name" value="Band_7/SPFH_dom_sf"/>
</dbReference>
<evidence type="ECO:0000313" key="9">
    <source>
        <dbReference type="EMBL" id="EYD76187.1"/>
    </source>
</evidence>
<feature type="transmembrane region" description="Helical" evidence="7">
    <location>
        <begin position="6"/>
        <end position="27"/>
    </location>
</feature>
<feature type="domain" description="Band 7" evidence="8">
    <location>
        <begin position="27"/>
        <end position="205"/>
    </location>
</feature>
<dbReference type="InterPro" id="IPR031905">
    <property type="entry name" value="Flotillin_C"/>
</dbReference>
<evidence type="ECO:0000256" key="4">
    <source>
        <dbReference type="ARBA" id="ARBA00022475"/>
    </source>
</evidence>
<keyword evidence="5 7" id="KW-0472">Membrane</keyword>
<evidence type="ECO:0000256" key="7">
    <source>
        <dbReference type="SAM" id="Phobius"/>
    </source>
</evidence>
<accession>A0A017HNW4</accession>
<dbReference type="PANTHER" id="PTHR13806:SF31">
    <property type="entry name" value="FLOTILLIN-LIKE PROTEIN 1-RELATED"/>
    <property type="match status" value="1"/>
</dbReference>
<organism evidence="9 10">
    <name type="scientific">Rubellimicrobium mesophilum DSM 19309</name>
    <dbReference type="NCBI Taxonomy" id="442562"/>
    <lineage>
        <taxon>Bacteria</taxon>
        <taxon>Pseudomonadati</taxon>
        <taxon>Pseudomonadota</taxon>
        <taxon>Alphaproteobacteria</taxon>
        <taxon>Rhodobacterales</taxon>
        <taxon>Roseobacteraceae</taxon>
        <taxon>Rubellimicrobium</taxon>
    </lineage>
</organism>
<dbReference type="Pfam" id="PF15975">
    <property type="entry name" value="Flot"/>
    <property type="match status" value="1"/>
</dbReference>
<sequence>MTELILGLGIPAALVVVALLVVGFIFARLYRRSTREIALVKTGIGGRKVIIDGGTLVVPVLHEITKINMKTTRLEVKRAGQSALITLDRLRTDVGAEFYVAVDPTEEGIARAAQTLGARTFDESALREMIEGKLVDGLRGVAAKMTLDQLHENRSEFVQQVQQAVGEDLKKNGLALESVSLTALDQTPLEGLDENNIFNAVGMQHQAERIAESRKKRAQIEAEAQVAVARSQQEAEVRTYEIQRTQEQARVEQSVQMQGLKAQEAAETARKKEEADRAAAEARIAREKAIQIAEQERQREVEIAEQNRRIAIAQKSEEESQARAKADEASAQAVAANESITTAREVAEAERRRRITLIAAEEEAQKAATAIRVAAEAEKAAAADRAAALLETARAEAEQITIRAEAHKSEQLAQAEGLRALNDAENSIGANVIDFRKFKERLTAMPAIIEAMVKPAERIGAITINKIEGLNGPGSQAGTTGGTGMASPIGNPVEQVFDQIRHNAVAMPVLNAIGAAVGLNVQDGLAGMIPTEEPSAALAGPPAPATTIAAE</sequence>
<keyword evidence="4" id="KW-1003">Cell membrane</keyword>
<gene>
    <name evidence="9" type="ORF">Rumeso_02262</name>
</gene>
<dbReference type="STRING" id="442562.Rumeso_02262"/>
<reference evidence="9 10" key="1">
    <citation type="submission" date="2013-02" db="EMBL/GenBank/DDBJ databases">
        <authorList>
            <person name="Fiebig A."/>
            <person name="Goeker M."/>
            <person name="Klenk H.-P.P."/>
        </authorList>
    </citation>
    <scope>NUCLEOTIDE SEQUENCE [LARGE SCALE GENOMIC DNA]</scope>
    <source>
        <strain evidence="9 10">DSM 19309</strain>
    </source>
</reference>
<feature type="coiled-coil region" evidence="6">
    <location>
        <begin position="383"/>
        <end position="410"/>
    </location>
</feature>
<dbReference type="SMART" id="SM00244">
    <property type="entry name" value="PHB"/>
    <property type="match status" value="1"/>
</dbReference>